<dbReference type="AlphaFoldDB" id="A0A2T6ZSA6"/>
<gene>
    <name evidence="3" type="ORF">B9Z19DRAFT_1126938</name>
</gene>
<dbReference type="STRING" id="42251.A0A2T6ZSA6"/>
<feature type="transmembrane region" description="Helical" evidence="1">
    <location>
        <begin position="28"/>
        <end position="45"/>
    </location>
</feature>
<keyword evidence="1" id="KW-0472">Membrane</keyword>
<dbReference type="Proteomes" id="UP000244722">
    <property type="component" value="Unassembled WGS sequence"/>
</dbReference>
<feature type="signal peptide" evidence="2">
    <location>
        <begin position="1"/>
        <end position="16"/>
    </location>
</feature>
<name>A0A2T6ZSA6_TUBBO</name>
<evidence type="ECO:0008006" key="5">
    <source>
        <dbReference type="Google" id="ProtNLM"/>
    </source>
</evidence>
<reference evidence="3 4" key="1">
    <citation type="submission" date="2017-04" db="EMBL/GenBank/DDBJ databases">
        <title>Draft genome sequence of Tuber borchii Vittad., a whitish edible truffle.</title>
        <authorList>
            <consortium name="DOE Joint Genome Institute"/>
            <person name="Murat C."/>
            <person name="Kuo A."/>
            <person name="Barry K.W."/>
            <person name="Clum A."/>
            <person name="Dockter R.B."/>
            <person name="Fauchery L."/>
            <person name="Iotti M."/>
            <person name="Kohler A."/>
            <person name="Labutti K."/>
            <person name="Lindquist E.A."/>
            <person name="Lipzen A."/>
            <person name="Ohm R.A."/>
            <person name="Wang M."/>
            <person name="Grigoriev I.V."/>
            <person name="Zambonelli A."/>
            <person name="Martin F.M."/>
        </authorList>
    </citation>
    <scope>NUCLEOTIDE SEQUENCE [LARGE SCALE GENOMIC DNA]</scope>
    <source>
        <strain evidence="3 4">Tbo3840</strain>
    </source>
</reference>
<dbReference type="EMBL" id="NESQ01000122">
    <property type="protein sequence ID" value="PUU78346.1"/>
    <property type="molecule type" value="Genomic_DNA"/>
</dbReference>
<organism evidence="3 4">
    <name type="scientific">Tuber borchii</name>
    <name type="common">White truffle</name>
    <dbReference type="NCBI Taxonomy" id="42251"/>
    <lineage>
        <taxon>Eukaryota</taxon>
        <taxon>Fungi</taxon>
        <taxon>Dikarya</taxon>
        <taxon>Ascomycota</taxon>
        <taxon>Pezizomycotina</taxon>
        <taxon>Pezizomycetes</taxon>
        <taxon>Pezizales</taxon>
        <taxon>Tuberaceae</taxon>
        <taxon>Tuber</taxon>
    </lineage>
</organism>
<keyword evidence="2" id="KW-0732">Signal</keyword>
<proteinExistence type="predicted"/>
<keyword evidence="1" id="KW-1133">Transmembrane helix</keyword>
<comment type="caution">
    <text evidence="3">The sequence shown here is derived from an EMBL/GenBank/DDBJ whole genome shotgun (WGS) entry which is preliminary data.</text>
</comment>
<dbReference type="OrthoDB" id="245989at2759"/>
<sequence>MLLLFLFIASLSYWVATPSPSPMVTINILPFIFVVFGLFNSIIVPRSDIPDIFYYTCTTSSPAHNTSVASSPP</sequence>
<evidence type="ECO:0000256" key="2">
    <source>
        <dbReference type="SAM" id="SignalP"/>
    </source>
</evidence>
<accession>A0A2T6ZSA6</accession>
<keyword evidence="4" id="KW-1185">Reference proteome</keyword>
<evidence type="ECO:0000313" key="3">
    <source>
        <dbReference type="EMBL" id="PUU78346.1"/>
    </source>
</evidence>
<evidence type="ECO:0000313" key="4">
    <source>
        <dbReference type="Proteomes" id="UP000244722"/>
    </source>
</evidence>
<protein>
    <recommendedName>
        <fullName evidence="5">Secreted peptide</fullName>
    </recommendedName>
</protein>
<evidence type="ECO:0000256" key="1">
    <source>
        <dbReference type="SAM" id="Phobius"/>
    </source>
</evidence>
<keyword evidence="1" id="KW-0812">Transmembrane</keyword>
<feature type="chain" id="PRO_5015738288" description="Secreted peptide" evidence="2">
    <location>
        <begin position="17"/>
        <end position="73"/>
    </location>
</feature>